<organism evidence="16 17">
    <name type="scientific">Ruminococcus albus SY3</name>
    <dbReference type="NCBI Taxonomy" id="1341156"/>
    <lineage>
        <taxon>Bacteria</taxon>
        <taxon>Bacillati</taxon>
        <taxon>Bacillota</taxon>
        <taxon>Clostridia</taxon>
        <taxon>Eubacteriales</taxon>
        <taxon>Oscillospiraceae</taxon>
        <taxon>Ruminococcus</taxon>
    </lineage>
</organism>
<evidence type="ECO:0000256" key="10">
    <source>
        <dbReference type="ARBA" id="ARBA00022840"/>
    </source>
</evidence>
<evidence type="ECO:0000259" key="15">
    <source>
        <dbReference type="PROSITE" id="PS50109"/>
    </source>
</evidence>
<keyword evidence="4" id="KW-1003">Cell membrane</keyword>
<comment type="subcellular location">
    <subcellularLocation>
        <location evidence="2">Cell membrane</location>
        <topology evidence="2">Multi-pass membrane protein</topology>
    </subcellularLocation>
</comment>
<dbReference type="Gene3D" id="1.10.287.130">
    <property type="match status" value="1"/>
</dbReference>
<keyword evidence="17" id="KW-1185">Reference proteome</keyword>
<dbReference type="InterPro" id="IPR005467">
    <property type="entry name" value="His_kinase_dom"/>
</dbReference>
<gene>
    <name evidence="16" type="ORF">RASY3_00245</name>
</gene>
<evidence type="ECO:0000256" key="7">
    <source>
        <dbReference type="ARBA" id="ARBA00022692"/>
    </source>
</evidence>
<evidence type="ECO:0000256" key="8">
    <source>
        <dbReference type="ARBA" id="ARBA00022741"/>
    </source>
</evidence>
<evidence type="ECO:0000256" key="4">
    <source>
        <dbReference type="ARBA" id="ARBA00022475"/>
    </source>
</evidence>
<evidence type="ECO:0000256" key="12">
    <source>
        <dbReference type="ARBA" id="ARBA00023012"/>
    </source>
</evidence>
<dbReference type="Proteomes" id="UP000021369">
    <property type="component" value="Unassembled WGS sequence"/>
</dbReference>
<keyword evidence="9 16" id="KW-0418">Kinase</keyword>
<keyword evidence="6" id="KW-0808">Transferase</keyword>
<dbReference type="PANTHER" id="PTHR45528">
    <property type="entry name" value="SENSOR HISTIDINE KINASE CPXA"/>
    <property type="match status" value="1"/>
</dbReference>
<protein>
    <recommendedName>
        <fullName evidence="3">histidine kinase</fullName>
        <ecNumber evidence="3">2.7.13.3</ecNumber>
    </recommendedName>
</protein>
<evidence type="ECO:0000256" key="13">
    <source>
        <dbReference type="ARBA" id="ARBA00023136"/>
    </source>
</evidence>
<feature type="transmembrane region" description="Helical" evidence="14">
    <location>
        <begin position="400"/>
        <end position="422"/>
    </location>
</feature>
<keyword evidence="13 14" id="KW-0472">Membrane</keyword>
<dbReference type="EC" id="2.7.13.3" evidence="3"/>
<dbReference type="SMART" id="SM00388">
    <property type="entry name" value="HisKA"/>
    <property type="match status" value="1"/>
</dbReference>
<feature type="transmembrane region" description="Helical" evidence="14">
    <location>
        <begin position="368"/>
        <end position="388"/>
    </location>
</feature>
<feature type="transmembrane region" description="Helical" evidence="14">
    <location>
        <begin position="496"/>
        <end position="514"/>
    </location>
</feature>
<evidence type="ECO:0000256" key="6">
    <source>
        <dbReference type="ARBA" id="ARBA00022679"/>
    </source>
</evidence>
<feature type="transmembrane region" description="Helical" evidence="14">
    <location>
        <begin position="468"/>
        <end position="490"/>
    </location>
</feature>
<proteinExistence type="predicted"/>
<feature type="domain" description="Histidine kinase" evidence="15">
    <location>
        <begin position="586"/>
        <end position="798"/>
    </location>
</feature>
<evidence type="ECO:0000256" key="11">
    <source>
        <dbReference type="ARBA" id="ARBA00022989"/>
    </source>
</evidence>
<reference evidence="16 17" key="1">
    <citation type="submission" date="2013-06" db="EMBL/GenBank/DDBJ databases">
        <title>Rumen cellulosomics: divergent fiber-degrading strategies revealed by comparative genome-wide analysis of six Ruminococcal strains.</title>
        <authorList>
            <person name="Dassa B."/>
            <person name="Borovok I."/>
            <person name="Lamed R."/>
            <person name="Flint H."/>
            <person name="Yeoman C.J."/>
            <person name="White B."/>
            <person name="Bayer E.A."/>
        </authorList>
    </citation>
    <scope>NUCLEOTIDE SEQUENCE [LARGE SCALE GENOMIC DNA]</scope>
    <source>
        <strain evidence="16 17">SY3</strain>
    </source>
</reference>
<dbReference type="InterPro" id="IPR050398">
    <property type="entry name" value="HssS/ArlS-like"/>
</dbReference>
<evidence type="ECO:0000256" key="9">
    <source>
        <dbReference type="ARBA" id="ARBA00022777"/>
    </source>
</evidence>
<comment type="catalytic activity">
    <reaction evidence="1">
        <text>ATP + protein L-histidine = ADP + protein N-phospho-L-histidine.</text>
        <dbReference type="EC" id="2.7.13.3"/>
    </reaction>
</comment>
<dbReference type="EMBL" id="JEOB01000001">
    <property type="protein sequence ID" value="EXM40373.1"/>
    <property type="molecule type" value="Genomic_DNA"/>
</dbReference>
<feature type="transmembrane region" description="Helical" evidence="14">
    <location>
        <begin position="326"/>
        <end position="347"/>
    </location>
</feature>
<dbReference type="CDD" id="cd00082">
    <property type="entry name" value="HisKA"/>
    <property type="match status" value="1"/>
</dbReference>
<evidence type="ECO:0000313" key="17">
    <source>
        <dbReference type="Proteomes" id="UP000021369"/>
    </source>
</evidence>
<evidence type="ECO:0000256" key="2">
    <source>
        <dbReference type="ARBA" id="ARBA00004651"/>
    </source>
</evidence>
<keyword evidence="5" id="KW-0597">Phosphoprotein</keyword>
<dbReference type="InterPro" id="IPR003594">
    <property type="entry name" value="HATPase_dom"/>
</dbReference>
<dbReference type="InterPro" id="IPR003661">
    <property type="entry name" value="HisK_dim/P_dom"/>
</dbReference>
<dbReference type="GO" id="GO:0000155">
    <property type="term" value="F:phosphorelay sensor kinase activity"/>
    <property type="evidence" value="ECO:0007669"/>
    <property type="project" value="InterPro"/>
</dbReference>
<dbReference type="Pfam" id="PF02518">
    <property type="entry name" value="HATPase_c"/>
    <property type="match status" value="1"/>
</dbReference>
<evidence type="ECO:0000313" key="16">
    <source>
        <dbReference type="EMBL" id="EXM40373.1"/>
    </source>
</evidence>
<evidence type="ECO:0000256" key="14">
    <source>
        <dbReference type="SAM" id="Phobius"/>
    </source>
</evidence>
<dbReference type="AlphaFoldDB" id="A0A011W0P7"/>
<evidence type="ECO:0000256" key="5">
    <source>
        <dbReference type="ARBA" id="ARBA00022553"/>
    </source>
</evidence>
<keyword evidence="11 14" id="KW-1133">Transmembrane helix</keyword>
<dbReference type="SUPFAM" id="SSF55874">
    <property type="entry name" value="ATPase domain of HSP90 chaperone/DNA topoisomerase II/histidine kinase"/>
    <property type="match status" value="1"/>
</dbReference>
<dbReference type="PROSITE" id="PS50109">
    <property type="entry name" value="HIS_KIN"/>
    <property type="match status" value="1"/>
</dbReference>
<evidence type="ECO:0000256" key="3">
    <source>
        <dbReference type="ARBA" id="ARBA00012438"/>
    </source>
</evidence>
<dbReference type="Pfam" id="PF00512">
    <property type="entry name" value="HisKA"/>
    <property type="match status" value="1"/>
</dbReference>
<dbReference type="RefSeq" id="WP_051506252.1">
    <property type="nucleotide sequence ID" value="NZ_JEOB01000001.1"/>
</dbReference>
<dbReference type="SMART" id="SM00387">
    <property type="entry name" value="HATPase_c"/>
    <property type="match status" value="1"/>
</dbReference>
<dbReference type="InterPro" id="IPR036097">
    <property type="entry name" value="HisK_dim/P_sf"/>
</dbReference>
<keyword evidence="12" id="KW-0902">Two-component regulatory system</keyword>
<dbReference type="Gene3D" id="3.30.565.10">
    <property type="entry name" value="Histidine kinase-like ATPase, C-terminal domain"/>
    <property type="match status" value="1"/>
</dbReference>
<dbReference type="InterPro" id="IPR036890">
    <property type="entry name" value="HATPase_C_sf"/>
</dbReference>
<keyword evidence="7 14" id="KW-0812">Transmembrane</keyword>
<dbReference type="SUPFAM" id="SSF47384">
    <property type="entry name" value="Homodimeric domain of signal transducing histidine kinase"/>
    <property type="match status" value="1"/>
</dbReference>
<dbReference type="GO" id="GO:0005524">
    <property type="term" value="F:ATP binding"/>
    <property type="evidence" value="ECO:0007669"/>
    <property type="project" value="UniProtKB-KW"/>
</dbReference>
<evidence type="ECO:0000256" key="1">
    <source>
        <dbReference type="ARBA" id="ARBA00000085"/>
    </source>
</evidence>
<dbReference type="GO" id="GO:0005886">
    <property type="term" value="C:plasma membrane"/>
    <property type="evidence" value="ECO:0007669"/>
    <property type="project" value="UniProtKB-SubCell"/>
</dbReference>
<dbReference type="PATRIC" id="fig|1341156.4.peg.586"/>
<comment type="caution">
    <text evidence="16">The sequence shown here is derived from an EMBL/GenBank/DDBJ whole genome shotgun (WGS) entry which is preliminary data.</text>
</comment>
<dbReference type="PANTHER" id="PTHR45528:SF1">
    <property type="entry name" value="SENSOR HISTIDINE KINASE CPXA"/>
    <property type="match status" value="1"/>
</dbReference>
<sequence>MTAFITACVAAGIALFGEMNVSRVKGRLSDMGGTPWEGFGQSEKYRTELKNMYEQLCILGVCELANMDENGKYTGNKYVQSDLLYYFDFNEYRYKKTGEGIVPYSDIFDYYVSYTVPEEMADEVLTDDETTAEEERVERTVTHFVTNISEDIINDKMTEQERINALTSNKYGYIMRSGDVISSKYVSSGVMDNYSYQVAEKNGKLRNVNESYPDNYLPLGGWYSDNYGRHVFSFCNDSPIKFYEYPENTEEGFTARREWVDIESNTAEGSGIYYSTLPICDMPDYKATAGDTEGLTVFVAPRDGYFMDMMRDYDELFDEWYNTRKITVSCGILALVLIAYLIAGAVVRGLAGEHESSFADKLPFELYIGAWLLILLGTAVIGHMYWGMVYSADERAEETAYWYLTYGAIFAVMTGIAVHSIIHGIKLISLRKFGSSFLLPKLMGKLSERYRSTTLYETRRNRPAGSGLMWRSVRSLGAFLAAVLMLPSSLYGNKDALQIAAVVICVAASVYFIYSQIRAVFLARDLTKLDRRITALNRNTPFEVEISPLSELSRPSDMLKNISDTVSDAVEEQIKSERMKIELVANVSHDLKTPLTSIISYIDLLKKTELDDEAMGYVQILDKKSQKLKGIVADVFSLAKATSGIDVNMEELDFVRLFNQSLADADDKIKGSGRTLKINVTEDTAPVMGDGNKLYRVLQNIIDNALKYSLEGSRIFLELKSDGGNIVFTAKNISSYPIDFTADEITERFVRGDKSRTDGGSGLGLSIAKSFTEACGGGFEIELDGDMFKAIMTMPIINKEKNEEKETIE</sequence>
<accession>A0A011W0P7</accession>
<keyword evidence="8" id="KW-0547">Nucleotide-binding</keyword>
<keyword evidence="10" id="KW-0067">ATP-binding</keyword>
<name>A0A011W0P7_RUMAL</name>